<sequence>MRSGVMQAEPDSVSLRVPFTAPSAARVRKELRDWMVAQHLPAEVVEDARVVVSELVGNSVRHAAPLPANEIVVRWWLDGDALVLSVSDGGGGRSSPHAVAASMSAVSGRGLSIVDALADRWWVEDRDGFTTVHVHIAL</sequence>
<dbReference type="InterPro" id="IPR036890">
    <property type="entry name" value="HATPase_C_sf"/>
</dbReference>
<dbReference type="EMBL" id="CADCUH010000061">
    <property type="protein sequence ID" value="CAA9332364.1"/>
    <property type="molecule type" value="Genomic_DNA"/>
</dbReference>
<proteinExistence type="predicted"/>
<reference evidence="3" key="1">
    <citation type="submission" date="2020-02" db="EMBL/GenBank/DDBJ databases">
        <authorList>
            <person name="Meier V. D."/>
        </authorList>
    </citation>
    <scope>NUCLEOTIDE SEQUENCE</scope>
    <source>
        <strain evidence="3">AVDCRST_MAG36</strain>
    </source>
</reference>
<evidence type="ECO:0000256" key="1">
    <source>
        <dbReference type="ARBA" id="ARBA00022527"/>
    </source>
</evidence>
<dbReference type="PANTHER" id="PTHR35526:SF3">
    <property type="entry name" value="ANTI-SIGMA-F FACTOR RSBW"/>
    <property type="match status" value="1"/>
</dbReference>
<keyword evidence="1" id="KW-0418">Kinase</keyword>
<dbReference type="InterPro" id="IPR050267">
    <property type="entry name" value="Anti-sigma-factor_SerPK"/>
</dbReference>
<gene>
    <name evidence="3" type="ORF">AVDCRST_MAG36-998</name>
</gene>
<protein>
    <recommendedName>
        <fullName evidence="2">Histidine kinase/HSP90-like ATPase domain-containing protein</fullName>
    </recommendedName>
</protein>
<feature type="domain" description="Histidine kinase/HSP90-like ATPase" evidence="2">
    <location>
        <begin position="21"/>
        <end position="133"/>
    </location>
</feature>
<evidence type="ECO:0000313" key="3">
    <source>
        <dbReference type="EMBL" id="CAA9332364.1"/>
    </source>
</evidence>
<dbReference type="SUPFAM" id="SSF55874">
    <property type="entry name" value="ATPase domain of HSP90 chaperone/DNA topoisomerase II/histidine kinase"/>
    <property type="match status" value="1"/>
</dbReference>
<keyword evidence="1" id="KW-0723">Serine/threonine-protein kinase</keyword>
<dbReference type="Gene3D" id="3.30.565.10">
    <property type="entry name" value="Histidine kinase-like ATPase, C-terminal domain"/>
    <property type="match status" value="1"/>
</dbReference>
<dbReference type="InterPro" id="IPR003594">
    <property type="entry name" value="HATPase_dom"/>
</dbReference>
<name>A0A6J4LG77_9ACTN</name>
<dbReference type="CDD" id="cd16936">
    <property type="entry name" value="HATPase_RsbW-like"/>
    <property type="match status" value="1"/>
</dbReference>
<keyword evidence="1" id="KW-0808">Transferase</keyword>
<dbReference type="PANTHER" id="PTHR35526">
    <property type="entry name" value="ANTI-SIGMA-F FACTOR RSBW-RELATED"/>
    <property type="match status" value="1"/>
</dbReference>
<accession>A0A6J4LG77</accession>
<organism evidence="3">
    <name type="scientific">uncultured Nocardioidaceae bacterium</name>
    <dbReference type="NCBI Taxonomy" id="253824"/>
    <lineage>
        <taxon>Bacteria</taxon>
        <taxon>Bacillati</taxon>
        <taxon>Actinomycetota</taxon>
        <taxon>Actinomycetes</taxon>
        <taxon>Propionibacteriales</taxon>
        <taxon>Nocardioidaceae</taxon>
        <taxon>environmental samples</taxon>
    </lineage>
</organism>
<dbReference type="AlphaFoldDB" id="A0A6J4LG77"/>
<evidence type="ECO:0000259" key="2">
    <source>
        <dbReference type="Pfam" id="PF13581"/>
    </source>
</evidence>
<dbReference type="Pfam" id="PF13581">
    <property type="entry name" value="HATPase_c_2"/>
    <property type="match status" value="1"/>
</dbReference>
<dbReference type="GO" id="GO:0004674">
    <property type="term" value="F:protein serine/threonine kinase activity"/>
    <property type="evidence" value="ECO:0007669"/>
    <property type="project" value="UniProtKB-KW"/>
</dbReference>